<gene>
    <name evidence="1" type="ORF">FYJ85_01690</name>
</gene>
<dbReference type="Proteomes" id="UP000435649">
    <property type="component" value="Unassembled WGS sequence"/>
</dbReference>
<sequence>MPIRCIPVPTKYARTYSQVSTVVDHRAGWQHFSGNRRQQSEICRKLPIGNFPPHAFRHQPNGKRLEVESTIILNINFEITTDPDFLFRQYNHDNSSFAIKTAEFPLPVRKANLVSIDIQGDTGLPGRDIDCQRQRIGCNRSCCR</sequence>
<evidence type="ECO:0000313" key="2">
    <source>
        <dbReference type="Proteomes" id="UP000435649"/>
    </source>
</evidence>
<protein>
    <submittedName>
        <fullName evidence="1">Uncharacterized protein</fullName>
    </submittedName>
</protein>
<dbReference type="AlphaFoldDB" id="A0A844FZN9"/>
<dbReference type="EMBL" id="VUNS01000001">
    <property type="protein sequence ID" value="MST95759.1"/>
    <property type="molecule type" value="Genomic_DNA"/>
</dbReference>
<keyword evidence="2" id="KW-1185">Reference proteome</keyword>
<name>A0A844FZN9_9BACT</name>
<proteinExistence type="predicted"/>
<evidence type="ECO:0000313" key="1">
    <source>
        <dbReference type="EMBL" id="MST95759.1"/>
    </source>
</evidence>
<dbReference type="RefSeq" id="WP_154416789.1">
    <property type="nucleotide sequence ID" value="NZ_VUNS01000001.1"/>
</dbReference>
<accession>A0A844FZN9</accession>
<organism evidence="1 2">
    <name type="scientific">Victivallis lenta</name>
    <dbReference type="NCBI Taxonomy" id="2606640"/>
    <lineage>
        <taxon>Bacteria</taxon>
        <taxon>Pseudomonadati</taxon>
        <taxon>Lentisphaerota</taxon>
        <taxon>Lentisphaeria</taxon>
        <taxon>Victivallales</taxon>
        <taxon>Victivallaceae</taxon>
        <taxon>Victivallis</taxon>
    </lineage>
</organism>
<reference evidence="1 2" key="1">
    <citation type="submission" date="2019-08" db="EMBL/GenBank/DDBJ databases">
        <title>In-depth cultivation of the pig gut microbiome towards novel bacterial diversity and tailored functional studies.</title>
        <authorList>
            <person name="Wylensek D."/>
            <person name="Hitch T.C.A."/>
            <person name="Clavel T."/>
        </authorList>
    </citation>
    <scope>NUCLEOTIDE SEQUENCE [LARGE SCALE GENOMIC DNA]</scope>
    <source>
        <strain evidence="1 2">BBE-744-WT-12</strain>
    </source>
</reference>
<comment type="caution">
    <text evidence="1">The sequence shown here is derived from an EMBL/GenBank/DDBJ whole genome shotgun (WGS) entry which is preliminary data.</text>
</comment>